<dbReference type="OrthoDB" id="7056612at2"/>
<gene>
    <name evidence="1" type="ORF">MAMP_01247</name>
</gene>
<dbReference type="EMBL" id="AFIG01000001">
    <property type="protein sequence ID" value="EGL54535.1"/>
    <property type="molecule type" value="Genomic_DNA"/>
</dbReference>
<accession>F5SYQ0</accession>
<keyword evidence="2" id="KW-1185">Reference proteome</keyword>
<name>F5SYQ0_9GAMM</name>
<evidence type="ECO:0000313" key="1">
    <source>
        <dbReference type="EMBL" id="EGL54535.1"/>
    </source>
</evidence>
<dbReference type="RefSeq" id="WP_007144421.1">
    <property type="nucleotide sequence ID" value="NZ_AFIG01000001.1"/>
</dbReference>
<sequence>MDFFSEKEAKSYTLSMMTGYLSHEQLLQKLDDFKNFREIEPNDEEKEYWSKKITELEHWLNSSKYQDGEYPQGLDQLFLDLVEWRASIFALQSVNATKELFSKYIFYSQWMNGATYAVFSILGKLVSKDRRVIH</sequence>
<comment type="caution">
    <text evidence="1">The sequence shown here is derived from an EMBL/GenBank/DDBJ whole genome shotgun (WGS) entry which is preliminary data.</text>
</comment>
<dbReference type="Proteomes" id="UP000003544">
    <property type="component" value="Unassembled WGS sequence"/>
</dbReference>
<organism evidence="1 2">
    <name type="scientific">Methylophaga aminisulfidivorans MP</name>
    <dbReference type="NCBI Taxonomy" id="1026882"/>
    <lineage>
        <taxon>Bacteria</taxon>
        <taxon>Pseudomonadati</taxon>
        <taxon>Pseudomonadota</taxon>
        <taxon>Gammaproteobacteria</taxon>
        <taxon>Thiotrichales</taxon>
        <taxon>Piscirickettsiaceae</taxon>
        <taxon>Methylophaga</taxon>
    </lineage>
</organism>
<protein>
    <submittedName>
        <fullName evidence="1">Uncharacterized protein</fullName>
    </submittedName>
</protein>
<dbReference type="STRING" id="1026882.MAMP_01247"/>
<proteinExistence type="predicted"/>
<reference evidence="1 2" key="1">
    <citation type="journal article" date="2011" name="J. Bacteriol.">
        <title>Draft genome sequence of Methylophaga aminisulfidivorans MP T.</title>
        <authorList>
            <person name="Han G.H."/>
            <person name="Kim W."/>
            <person name="Chun J."/>
            <person name="Kim S.W."/>
        </authorList>
    </citation>
    <scope>NUCLEOTIDE SEQUENCE [LARGE SCALE GENOMIC DNA]</scope>
    <source>
        <strain evidence="2">MP(T)</strain>
    </source>
</reference>
<evidence type="ECO:0000313" key="2">
    <source>
        <dbReference type="Proteomes" id="UP000003544"/>
    </source>
</evidence>
<dbReference type="AlphaFoldDB" id="F5SYQ0"/>